<accession>A0ABU7MKU6</accession>
<dbReference type="Proteomes" id="UP001347146">
    <property type="component" value="Unassembled WGS sequence"/>
</dbReference>
<evidence type="ECO:0000256" key="2">
    <source>
        <dbReference type="ARBA" id="ARBA00023136"/>
    </source>
</evidence>
<comment type="caution">
    <text evidence="5">The sequence shown here is derived from an EMBL/GenBank/DDBJ whole genome shotgun (WGS) entry which is preliminary data.</text>
</comment>
<feature type="transmembrane region" description="Helical" evidence="4">
    <location>
        <begin position="155"/>
        <end position="180"/>
    </location>
</feature>
<dbReference type="PANTHER" id="PTHR37042">
    <property type="entry name" value="OUTER MEMBRANE PROTEIN RV1973"/>
    <property type="match status" value="1"/>
</dbReference>
<comment type="subcellular location">
    <subcellularLocation>
        <location evidence="1">Membrane</location>
    </subcellularLocation>
</comment>
<gene>
    <name evidence="5" type="ORF">VZC37_22755</name>
</gene>
<evidence type="ECO:0000313" key="5">
    <source>
        <dbReference type="EMBL" id="MEE3853176.1"/>
    </source>
</evidence>
<feature type="region of interest" description="Disordered" evidence="3">
    <location>
        <begin position="1"/>
        <end position="147"/>
    </location>
</feature>
<feature type="compositionally biased region" description="Basic residues" evidence="3">
    <location>
        <begin position="123"/>
        <end position="133"/>
    </location>
</feature>
<keyword evidence="2 4" id="KW-0472">Membrane</keyword>
<dbReference type="EMBL" id="JAZDUF010000009">
    <property type="protein sequence ID" value="MEE3853176.1"/>
    <property type="molecule type" value="Genomic_DNA"/>
</dbReference>
<evidence type="ECO:0000256" key="4">
    <source>
        <dbReference type="SAM" id="Phobius"/>
    </source>
</evidence>
<dbReference type="PANTHER" id="PTHR37042:SF4">
    <property type="entry name" value="OUTER MEMBRANE PROTEIN RV1973"/>
    <property type="match status" value="1"/>
</dbReference>
<protein>
    <recommendedName>
        <fullName evidence="7">Mce-associated membrane protein</fullName>
    </recommendedName>
</protein>
<organism evidence="5 6">
    <name type="scientific">Gordonia sesuvii</name>
    <dbReference type="NCBI Taxonomy" id="3116777"/>
    <lineage>
        <taxon>Bacteria</taxon>
        <taxon>Bacillati</taxon>
        <taxon>Actinomycetota</taxon>
        <taxon>Actinomycetes</taxon>
        <taxon>Mycobacteriales</taxon>
        <taxon>Gordoniaceae</taxon>
        <taxon>Gordonia</taxon>
    </lineage>
</organism>
<feature type="compositionally biased region" description="Low complexity" evidence="3">
    <location>
        <begin position="53"/>
        <end position="70"/>
    </location>
</feature>
<keyword evidence="4" id="KW-1133">Transmembrane helix</keyword>
<reference evidence="5 6" key="1">
    <citation type="submission" date="2024-01" db="EMBL/GenBank/DDBJ databases">
        <title>Draft genome sequence of Gordonia sp. LSe1-13.</title>
        <authorList>
            <person name="Suphannarot A."/>
            <person name="Mingma R."/>
        </authorList>
    </citation>
    <scope>NUCLEOTIDE SEQUENCE [LARGE SCALE GENOMIC DNA]</scope>
    <source>
        <strain evidence="5 6">LSe1-13</strain>
    </source>
</reference>
<feature type="compositionally biased region" description="Low complexity" evidence="3">
    <location>
        <begin position="36"/>
        <end position="46"/>
    </location>
</feature>
<keyword evidence="4" id="KW-0812">Transmembrane</keyword>
<keyword evidence="6" id="KW-1185">Reference proteome</keyword>
<feature type="compositionally biased region" description="Basic and acidic residues" evidence="3">
    <location>
        <begin position="92"/>
        <end position="107"/>
    </location>
</feature>
<evidence type="ECO:0000256" key="1">
    <source>
        <dbReference type="ARBA" id="ARBA00004370"/>
    </source>
</evidence>
<evidence type="ECO:0000256" key="3">
    <source>
        <dbReference type="SAM" id="MobiDB-lite"/>
    </source>
</evidence>
<sequence>MAEPDNRDRAGLNPRAGQNGPVRRAPLRRSRRPAARETPATQPETPSADPGPDDAAQPTETPAAANPAADVSASEEPTAATDGSVGAPEGSVDEKSGSVGEDDRVAEIEADPADTEKTLGYRERRRRRQKRPRDTKATGSPGGVRYRGAKRSRGWIVGSAVCAVVLVASIVAAVVFALGVGRITDEQDLRQEYSTFARQMVVNLTTLNADNVDEAMKTLEDRTSGRAHQQMQESMQQAVSLVRDQDLDTKSTVISDAVTHATPDEGTVILVYGWQMKPENPEEQTIVQTFRWRVQVTRINDDLKMTNFEWVT</sequence>
<evidence type="ECO:0008006" key="7">
    <source>
        <dbReference type="Google" id="ProtNLM"/>
    </source>
</evidence>
<feature type="compositionally biased region" description="Basic and acidic residues" evidence="3">
    <location>
        <begin position="1"/>
        <end position="10"/>
    </location>
</feature>
<name>A0ABU7MKU6_9ACTN</name>
<dbReference type="RefSeq" id="WP_330436091.1">
    <property type="nucleotide sequence ID" value="NZ_JAZDUF010000009.1"/>
</dbReference>
<proteinExistence type="predicted"/>
<evidence type="ECO:0000313" key="6">
    <source>
        <dbReference type="Proteomes" id="UP001347146"/>
    </source>
</evidence>